<comment type="caution">
    <text evidence="1">The sequence shown here is derived from an EMBL/GenBank/DDBJ whole genome shotgun (WGS) entry which is preliminary data.</text>
</comment>
<dbReference type="Gene3D" id="3.80.10.10">
    <property type="entry name" value="Ribonuclease Inhibitor"/>
    <property type="match status" value="1"/>
</dbReference>
<evidence type="ECO:0000313" key="1">
    <source>
        <dbReference type="EMBL" id="KAF6753766.1"/>
    </source>
</evidence>
<name>A0A8H6HXU4_9AGAR</name>
<dbReference type="SUPFAM" id="SSF52047">
    <property type="entry name" value="RNI-like"/>
    <property type="match status" value="1"/>
</dbReference>
<dbReference type="OrthoDB" id="3081526at2759"/>
<proteinExistence type="predicted"/>
<sequence>MPTSFPVEIIRLFIEASRDWMPTLLQFALVSKDCMVESRKYTFERLELGQDLQNPMINCDRIKEFHCLVTANIALGTHVRHLDLGMELGMFNSINPNLCAEELPAILLLLPALTSLSITCHEIGSESQWNTWPCQLKASIGRCCSSPTISSLHFSNIRNFPREILTFPPNLKHLSLNQVVGVAESPGESERPVTQTQRLESLSIIGGWSVVAKCVLANPSFIPCLTKLSWYILHQEDMEVLGRVVREISASLQELSVEFYRGSTLLGGTLTPLPQLKRLIISSDRLIGRQTLNPHILYHIIELVQSQHELEDLLFKFKVSPQFDIRNRAIIPDIQIPRWDSLDEHICGLRQPPTTVIHFTACWPVSGGTYHAPPDNLKAAFKNRLMQEAQNALRRSVEAGRITIVLDELES</sequence>
<dbReference type="EMBL" id="JACGCI010000038">
    <property type="protein sequence ID" value="KAF6753766.1"/>
    <property type="molecule type" value="Genomic_DNA"/>
</dbReference>
<gene>
    <name evidence="1" type="ORF">DFP72DRAFT_901453</name>
</gene>
<dbReference type="InterPro" id="IPR032675">
    <property type="entry name" value="LRR_dom_sf"/>
</dbReference>
<keyword evidence="2" id="KW-1185">Reference proteome</keyword>
<evidence type="ECO:0000313" key="2">
    <source>
        <dbReference type="Proteomes" id="UP000521943"/>
    </source>
</evidence>
<reference evidence="1 2" key="1">
    <citation type="submission" date="2020-07" db="EMBL/GenBank/DDBJ databases">
        <title>Comparative genomics of pyrophilous fungi reveals a link between fire events and developmental genes.</title>
        <authorList>
            <consortium name="DOE Joint Genome Institute"/>
            <person name="Steindorff A.S."/>
            <person name="Carver A."/>
            <person name="Calhoun S."/>
            <person name="Stillman K."/>
            <person name="Liu H."/>
            <person name="Lipzen A."/>
            <person name="Pangilinan J."/>
            <person name="Labutti K."/>
            <person name="Bruns T.D."/>
            <person name="Grigoriev I.V."/>
        </authorList>
    </citation>
    <scope>NUCLEOTIDE SEQUENCE [LARGE SCALE GENOMIC DNA]</scope>
    <source>
        <strain evidence="1 2">CBS 144469</strain>
    </source>
</reference>
<accession>A0A8H6HXU4</accession>
<feature type="non-terminal residue" evidence="1">
    <location>
        <position position="1"/>
    </location>
</feature>
<protein>
    <submittedName>
        <fullName evidence="1">Uncharacterized protein</fullName>
    </submittedName>
</protein>
<dbReference type="AlphaFoldDB" id="A0A8H6HXU4"/>
<organism evidence="1 2">
    <name type="scientific">Ephemerocybe angulata</name>
    <dbReference type="NCBI Taxonomy" id="980116"/>
    <lineage>
        <taxon>Eukaryota</taxon>
        <taxon>Fungi</taxon>
        <taxon>Dikarya</taxon>
        <taxon>Basidiomycota</taxon>
        <taxon>Agaricomycotina</taxon>
        <taxon>Agaricomycetes</taxon>
        <taxon>Agaricomycetidae</taxon>
        <taxon>Agaricales</taxon>
        <taxon>Agaricineae</taxon>
        <taxon>Psathyrellaceae</taxon>
        <taxon>Ephemerocybe</taxon>
    </lineage>
</organism>
<dbReference type="Proteomes" id="UP000521943">
    <property type="component" value="Unassembled WGS sequence"/>
</dbReference>